<organism evidence="1 2">
    <name type="scientific">Aspergillus uvarum CBS 121591</name>
    <dbReference type="NCBI Taxonomy" id="1448315"/>
    <lineage>
        <taxon>Eukaryota</taxon>
        <taxon>Fungi</taxon>
        <taxon>Dikarya</taxon>
        <taxon>Ascomycota</taxon>
        <taxon>Pezizomycotina</taxon>
        <taxon>Eurotiomycetes</taxon>
        <taxon>Eurotiomycetidae</taxon>
        <taxon>Eurotiales</taxon>
        <taxon>Aspergillaceae</taxon>
        <taxon>Aspergillus</taxon>
        <taxon>Aspergillus subgen. Circumdati</taxon>
    </lineage>
</organism>
<keyword evidence="2" id="KW-1185">Reference proteome</keyword>
<evidence type="ECO:0000313" key="1">
    <source>
        <dbReference type="EMBL" id="PYH83916.1"/>
    </source>
</evidence>
<protein>
    <submittedName>
        <fullName evidence="1">Uncharacterized protein</fullName>
    </submittedName>
</protein>
<reference evidence="1 2" key="1">
    <citation type="submission" date="2016-12" db="EMBL/GenBank/DDBJ databases">
        <title>The genomes of Aspergillus section Nigri reveals drivers in fungal speciation.</title>
        <authorList>
            <consortium name="DOE Joint Genome Institute"/>
            <person name="Vesth T.C."/>
            <person name="Nybo J."/>
            <person name="Theobald S."/>
            <person name="Brandl J."/>
            <person name="Frisvad J.C."/>
            <person name="Nielsen K.F."/>
            <person name="Lyhne E.K."/>
            <person name="Kogle M.E."/>
            <person name="Kuo A."/>
            <person name="Riley R."/>
            <person name="Clum A."/>
            <person name="Nolan M."/>
            <person name="Lipzen A."/>
            <person name="Salamov A."/>
            <person name="Henrissat B."/>
            <person name="Wiebenga A."/>
            <person name="De Vries R.P."/>
            <person name="Grigoriev I.V."/>
            <person name="Mortensen U.H."/>
            <person name="Andersen M.R."/>
            <person name="Baker S.E."/>
        </authorList>
    </citation>
    <scope>NUCLEOTIDE SEQUENCE [LARGE SCALE GENOMIC DNA]</scope>
    <source>
        <strain evidence="1 2">CBS 121591</strain>
    </source>
</reference>
<evidence type="ECO:0000313" key="2">
    <source>
        <dbReference type="Proteomes" id="UP000248340"/>
    </source>
</evidence>
<name>A0A319CDN2_9EURO</name>
<dbReference type="OrthoDB" id="1577640at2759"/>
<proteinExistence type="predicted"/>
<sequence length="211" mass="24330">MVQLTTLHKDLVKVTQATRIVMRCLSTGRDSQETSQKALTLLTDVLEILYRIKDQTLLGEEKWHVDSMRLEGLGEILGWLQTTMQTIEHYFQPGGVNVAYFRKHLLERTFLPQLEQYKILLLLAMQPDSDDRSSLDQEIRYILKLSQDLDCGPKVDLKFEENALGLTNDFKTPVAGYSTMANTEDGYWDPSKRFTVLDRLVRARHFSHPPS</sequence>
<dbReference type="GeneID" id="37134279"/>
<dbReference type="RefSeq" id="XP_025494116.1">
    <property type="nucleotide sequence ID" value="XM_025631538.1"/>
</dbReference>
<gene>
    <name evidence="1" type="ORF">BO82DRAFT_28630</name>
</gene>
<accession>A0A319CDN2</accession>
<dbReference type="Proteomes" id="UP000248340">
    <property type="component" value="Unassembled WGS sequence"/>
</dbReference>
<dbReference type="EMBL" id="KZ821686">
    <property type="protein sequence ID" value="PYH83916.1"/>
    <property type="molecule type" value="Genomic_DNA"/>
</dbReference>
<dbReference type="AlphaFoldDB" id="A0A319CDN2"/>
<dbReference type="VEuPathDB" id="FungiDB:BO82DRAFT_28630"/>
<dbReference type="STRING" id="1448315.A0A319CDN2"/>